<dbReference type="Pfam" id="PF13419">
    <property type="entry name" value="HAD_2"/>
    <property type="match status" value="1"/>
</dbReference>
<protein>
    <submittedName>
        <fullName evidence="1">HAD hydrolase</fullName>
    </submittedName>
</protein>
<reference evidence="1 2" key="1">
    <citation type="submission" date="2018-06" db="EMBL/GenBank/DDBJ databases">
        <authorList>
            <consortium name="Pathogen Informatics"/>
            <person name="Doyle S."/>
        </authorList>
    </citation>
    <scope>NUCLEOTIDE SEQUENCE [LARGE SCALE GENOMIC DNA]</scope>
    <source>
        <strain evidence="1 2">NCTC11388</strain>
    </source>
</reference>
<dbReference type="EMBL" id="UGYW01000002">
    <property type="protein sequence ID" value="SUJ06659.1"/>
    <property type="molecule type" value="Genomic_DNA"/>
</dbReference>
<sequence length="180" mass="21348">MKSYKEYPSDKNVFLFELDDILYPKKDYILQVYYLFSNFIEFTETTPDSKSLLAFMQKQYEEYGEEGMFDRIKEQFGLAEQYREKFGRIHVQAHLPLKLLLFPEAVQLLQDLQDAGKNVAILTKGNPLEQLNKLKHIDWQGLDKGMKVYFIDELNFRNIDPISYIADEFKIQPEEIVIIE</sequence>
<evidence type="ECO:0000313" key="1">
    <source>
        <dbReference type="EMBL" id="SUJ06659.1"/>
    </source>
</evidence>
<dbReference type="InterPro" id="IPR036412">
    <property type="entry name" value="HAD-like_sf"/>
</dbReference>
<accession>A0A380BT45</accession>
<dbReference type="CDD" id="cd01427">
    <property type="entry name" value="HAD_like"/>
    <property type="match status" value="1"/>
</dbReference>
<dbReference type="GO" id="GO:0016787">
    <property type="term" value="F:hydrolase activity"/>
    <property type="evidence" value="ECO:0007669"/>
    <property type="project" value="UniProtKB-KW"/>
</dbReference>
<dbReference type="Proteomes" id="UP000254893">
    <property type="component" value="Unassembled WGS sequence"/>
</dbReference>
<keyword evidence="1" id="KW-0378">Hydrolase</keyword>
<organism evidence="1 2">
    <name type="scientific">Sphingobacterium spiritivorum</name>
    <name type="common">Flavobacterium spiritivorum</name>
    <dbReference type="NCBI Taxonomy" id="258"/>
    <lineage>
        <taxon>Bacteria</taxon>
        <taxon>Pseudomonadati</taxon>
        <taxon>Bacteroidota</taxon>
        <taxon>Sphingobacteriia</taxon>
        <taxon>Sphingobacteriales</taxon>
        <taxon>Sphingobacteriaceae</taxon>
        <taxon>Sphingobacterium</taxon>
    </lineage>
</organism>
<dbReference type="AlphaFoldDB" id="A0A380BT45"/>
<dbReference type="Gene3D" id="3.40.50.1000">
    <property type="entry name" value="HAD superfamily/HAD-like"/>
    <property type="match status" value="1"/>
</dbReference>
<dbReference type="RefSeq" id="WP_115169795.1">
    <property type="nucleotide sequence ID" value="NZ_UGYW01000002.1"/>
</dbReference>
<evidence type="ECO:0000313" key="2">
    <source>
        <dbReference type="Proteomes" id="UP000254893"/>
    </source>
</evidence>
<proteinExistence type="predicted"/>
<dbReference type="SUPFAM" id="SSF56784">
    <property type="entry name" value="HAD-like"/>
    <property type="match status" value="1"/>
</dbReference>
<dbReference type="InterPro" id="IPR041492">
    <property type="entry name" value="HAD_2"/>
</dbReference>
<dbReference type="InterPro" id="IPR023214">
    <property type="entry name" value="HAD_sf"/>
</dbReference>
<gene>
    <name evidence="1" type="ORF">NCTC11388_01690</name>
</gene>
<name>A0A380BT45_SPHSI</name>
<dbReference type="Gene3D" id="1.10.150.520">
    <property type="match status" value="1"/>
</dbReference>